<dbReference type="SUPFAM" id="SSF55060">
    <property type="entry name" value="GHMP Kinase, C-terminal domain"/>
    <property type="match status" value="1"/>
</dbReference>
<dbReference type="PRINTS" id="PR00959">
    <property type="entry name" value="MEVGALKINASE"/>
</dbReference>
<evidence type="ECO:0000259" key="5">
    <source>
        <dbReference type="Pfam" id="PF00288"/>
    </source>
</evidence>
<dbReference type="AlphaFoldDB" id="A0A0B4N0N8"/>
<keyword evidence="1" id="KW-0808">Transferase</keyword>
<dbReference type="EMBL" id="KJ631381">
    <property type="protein sequence ID" value="AIF25946.1"/>
    <property type="molecule type" value="Genomic_DNA"/>
</dbReference>
<proteinExistence type="predicted"/>
<dbReference type="InterPro" id="IPR006203">
    <property type="entry name" value="GHMP_knse_ATP-bd_CS"/>
</dbReference>
<dbReference type="Gene3D" id="3.30.230.10">
    <property type="match status" value="1"/>
</dbReference>
<dbReference type="SUPFAM" id="SSF54211">
    <property type="entry name" value="Ribosomal protein S5 domain 2-like"/>
    <property type="match status" value="1"/>
</dbReference>
<sequence length="390" mass="43757">MQCEEKYLEIYHHLPENVSFCPYRICPIGAHSDHNLGKITGLAIDKGIHFAYHAKRNGVVEVASLQFPKRAQWHVSSVPKEKEGDWADYLRGATWALSKRQPLTAGVSGVIEGSLPIGGLSSSAAVILAFLSALCKVNNIHLTAQEMIDTAYDAELNYVGVSVGKLDQSCEVLGKKDHLLYLDTADGSYELIPTHKDMKPYKIAIFFSGLEHSLAGSKYNMRVDELRAGVYALYAFAGLEYGKFREANARNIPPEIYEAYKDRLPAPWARRCEHWYTEFRRVEQGAAAWKRGDIEEYGRLSFESGWSSIHNWESGAPEQIRLYEIMRQTDGIYGGRFSGAGFKGCCMALIDPAFEESVTKQVTEAYLKDFPHLREKYSVHICHSADGAEL</sequence>
<name>A0A0B4N0N8_9BACT</name>
<dbReference type="PROSITE" id="PS00627">
    <property type="entry name" value="GHMP_KINASES_ATP"/>
    <property type="match status" value="1"/>
</dbReference>
<accession>A0A0B4N0N8</accession>
<dbReference type="InterPro" id="IPR006206">
    <property type="entry name" value="Mevalonate/galactokinase"/>
</dbReference>
<organism evidence="6">
    <name type="scientific">uncultured bacterium Ad_091_F22_contig1</name>
    <dbReference type="NCBI Taxonomy" id="1489283"/>
    <lineage>
        <taxon>Bacteria</taxon>
        <taxon>environmental samples</taxon>
    </lineage>
</organism>
<dbReference type="PANTHER" id="PTHR10457">
    <property type="entry name" value="MEVALONATE KINASE/GALACTOKINASE"/>
    <property type="match status" value="1"/>
</dbReference>
<dbReference type="InterPro" id="IPR000705">
    <property type="entry name" value="Galactokinase"/>
</dbReference>
<dbReference type="PIRSF" id="PIRSF000530">
    <property type="entry name" value="Galactokinase"/>
    <property type="match status" value="1"/>
</dbReference>
<evidence type="ECO:0000256" key="2">
    <source>
        <dbReference type="ARBA" id="ARBA00022741"/>
    </source>
</evidence>
<protein>
    <submittedName>
        <fullName evidence="6">Putative gHMP kinase family protein</fullName>
    </submittedName>
</protein>
<evidence type="ECO:0000256" key="1">
    <source>
        <dbReference type="ARBA" id="ARBA00022679"/>
    </source>
</evidence>
<dbReference type="Gene3D" id="3.30.70.890">
    <property type="entry name" value="GHMP kinase, C-terminal domain"/>
    <property type="match status" value="1"/>
</dbReference>
<evidence type="ECO:0000313" key="6">
    <source>
        <dbReference type="EMBL" id="AIF25946.1"/>
    </source>
</evidence>
<dbReference type="InterPro" id="IPR014721">
    <property type="entry name" value="Ribsml_uS5_D2-typ_fold_subgr"/>
</dbReference>
<dbReference type="InterPro" id="IPR036554">
    <property type="entry name" value="GHMP_kinase_C_sf"/>
</dbReference>
<evidence type="ECO:0000256" key="4">
    <source>
        <dbReference type="ARBA" id="ARBA00022840"/>
    </source>
</evidence>
<dbReference type="GO" id="GO:0006012">
    <property type="term" value="P:galactose metabolic process"/>
    <property type="evidence" value="ECO:0007669"/>
    <property type="project" value="InterPro"/>
</dbReference>
<keyword evidence="3 6" id="KW-0418">Kinase</keyword>
<dbReference type="GO" id="GO:0004335">
    <property type="term" value="F:galactokinase activity"/>
    <property type="evidence" value="ECO:0007669"/>
    <property type="project" value="InterPro"/>
</dbReference>
<dbReference type="GO" id="GO:0005829">
    <property type="term" value="C:cytosol"/>
    <property type="evidence" value="ECO:0007669"/>
    <property type="project" value="TreeGrafter"/>
</dbReference>
<dbReference type="InterPro" id="IPR006204">
    <property type="entry name" value="GHMP_kinase_N_dom"/>
</dbReference>
<keyword evidence="2" id="KW-0547">Nucleotide-binding</keyword>
<dbReference type="Pfam" id="PF00288">
    <property type="entry name" value="GHMP_kinases_N"/>
    <property type="match status" value="1"/>
</dbReference>
<dbReference type="GO" id="GO:0005524">
    <property type="term" value="F:ATP binding"/>
    <property type="evidence" value="ECO:0007669"/>
    <property type="project" value="UniProtKB-KW"/>
</dbReference>
<keyword evidence="4" id="KW-0067">ATP-binding</keyword>
<dbReference type="PANTHER" id="PTHR10457:SF6">
    <property type="entry name" value="GALACTURONOKINASE"/>
    <property type="match status" value="1"/>
</dbReference>
<dbReference type="PRINTS" id="PR00473">
    <property type="entry name" value="GALCTOKINASE"/>
</dbReference>
<reference evidence="6" key="1">
    <citation type="submission" date="2014-03" db="EMBL/GenBank/DDBJ databases">
        <title>A sequence of cellulolytic fosmid clone of goat rumen metagenome.</title>
        <authorList>
            <person name="Lee K.-T."/>
            <person name="Kim J.-Y."/>
            <person name="Kim Y.-J."/>
            <person name="Ahn J.-H."/>
            <person name="Park M.-N."/>
            <person name="Kim J.-H."/>
            <person name="Kim T.-H."/>
        </authorList>
    </citation>
    <scope>NUCLEOTIDE SEQUENCE</scope>
</reference>
<evidence type="ECO:0000256" key="3">
    <source>
        <dbReference type="ARBA" id="ARBA00022777"/>
    </source>
</evidence>
<feature type="domain" description="GHMP kinase N-terminal" evidence="5">
    <location>
        <begin position="89"/>
        <end position="174"/>
    </location>
</feature>
<dbReference type="InterPro" id="IPR020568">
    <property type="entry name" value="Ribosomal_Su5_D2-typ_SF"/>
</dbReference>